<dbReference type="EMBL" id="MU004199">
    <property type="protein sequence ID" value="KAF2489226.1"/>
    <property type="molecule type" value="Genomic_DNA"/>
</dbReference>
<dbReference type="Proteomes" id="UP000799750">
    <property type="component" value="Unassembled WGS sequence"/>
</dbReference>
<evidence type="ECO:0000313" key="3">
    <source>
        <dbReference type="Proteomes" id="UP000799750"/>
    </source>
</evidence>
<keyword evidence="3" id="KW-1185">Reference proteome</keyword>
<organism evidence="2 3">
    <name type="scientific">Lophium mytilinum</name>
    <dbReference type="NCBI Taxonomy" id="390894"/>
    <lineage>
        <taxon>Eukaryota</taxon>
        <taxon>Fungi</taxon>
        <taxon>Dikarya</taxon>
        <taxon>Ascomycota</taxon>
        <taxon>Pezizomycotina</taxon>
        <taxon>Dothideomycetes</taxon>
        <taxon>Pleosporomycetidae</taxon>
        <taxon>Mytilinidiales</taxon>
        <taxon>Mytilinidiaceae</taxon>
        <taxon>Lophium</taxon>
    </lineage>
</organism>
<reference evidence="2" key="1">
    <citation type="journal article" date="2020" name="Stud. Mycol.">
        <title>101 Dothideomycetes genomes: a test case for predicting lifestyles and emergence of pathogens.</title>
        <authorList>
            <person name="Haridas S."/>
            <person name="Albert R."/>
            <person name="Binder M."/>
            <person name="Bloem J."/>
            <person name="Labutti K."/>
            <person name="Salamov A."/>
            <person name="Andreopoulos B."/>
            <person name="Baker S."/>
            <person name="Barry K."/>
            <person name="Bills G."/>
            <person name="Bluhm B."/>
            <person name="Cannon C."/>
            <person name="Castanera R."/>
            <person name="Culley D."/>
            <person name="Daum C."/>
            <person name="Ezra D."/>
            <person name="Gonzalez J."/>
            <person name="Henrissat B."/>
            <person name="Kuo A."/>
            <person name="Liang C."/>
            <person name="Lipzen A."/>
            <person name="Lutzoni F."/>
            <person name="Magnuson J."/>
            <person name="Mondo S."/>
            <person name="Nolan M."/>
            <person name="Ohm R."/>
            <person name="Pangilinan J."/>
            <person name="Park H.-J."/>
            <person name="Ramirez L."/>
            <person name="Alfaro M."/>
            <person name="Sun H."/>
            <person name="Tritt A."/>
            <person name="Yoshinaga Y."/>
            <person name="Zwiers L.-H."/>
            <person name="Turgeon B."/>
            <person name="Goodwin S."/>
            <person name="Spatafora J."/>
            <person name="Crous P."/>
            <person name="Grigoriev I."/>
        </authorList>
    </citation>
    <scope>NUCLEOTIDE SEQUENCE</scope>
    <source>
        <strain evidence="2">CBS 269.34</strain>
    </source>
</reference>
<feature type="region of interest" description="Disordered" evidence="1">
    <location>
        <begin position="39"/>
        <end position="77"/>
    </location>
</feature>
<evidence type="ECO:0000313" key="2">
    <source>
        <dbReference type="EMBL" id="KAF2489226.1"/>
    </source>
</evidence>
<gene>
    <name evidence="2" type="ORF">BU16DRAFT_176009</name>
</gene>
<feature type="region of interest" description="Disordered" evidence="1">
    <location>
        <begin position="137"/>
        <end position="160"/>
    </location>
</feature>
<accession>A0A6A6QB56</accession>
<name>A0A6A6QB56_9PEZI</name>
<feature type="compositionally biased region" description="Basic and acidic residues" evidence="1">
    <location>
        <begin position="142"/>
        <end position="160"/>
    </location>
</feature>
<evidence type="ECO:0000256" key="1">
    <source>
        <dbReference type="SAM" id="MobiDB-lite"/>
    </source>
</evidence>
<protein>
    <submittedName>
        <fullName evidence="2">Uncharacterized protein</fullName>
    </submittedName>
</protein>
<proteinExistence type="predicted"/>
<sequence>MAATSNPTNPSARSVISLITVPISYLQTQVCEPSTATFHLRQPSNDQNNPYSNQQNHTHNHAHPKSSPTRTAKESPIYTLSPLTTSLKALKYVNYNKISTSMPRKKCPINALPPLNALHNHDNRKPAELGKRAECKNSNTKQMEKHRLENENVEVKTPEK</sequence>
<feature type="compositionally biased region" description="Polar residues" evidence="1">
    <location>
        <begin position="39"/>
        <end position="57"/>
    </location>
</feature>
<dbReference type="AlphaFoldDB" id="A0A6A6QB56"/>